<name>A0A8S4FFU0_PLUXY</name>
<feature type="signal peptide" evidence="1">
    <location>
        <begin position="1"/>
        <end position="37"/>
    </location>
</feature>
<proteinExistence type="predicted"/>
<sequence>MHLLCSDITGPHIFNMKFLVLLAVCLVAVACGQGADAAGPPPHTIASFFGRHTRNVYESEDGNLAQASGVLSHSLRVTRSGVPAGVLAVMRG</sequence>
<dbReference type="EMBL" id="CAJHNJ030000033">
    <property type="protein sequence ID" value="CAG9127078.1"/>
    <property type="molecule type" value="Genomic_DNA"/>
</dbReference>
<accession>A0A8S4FFU0</accession>
<dbReference type="AlphaFoldDB" id="A0A8S4FFU0"/>
<keyword evidence="3" id="KW-1185">Reference proteome</keyword>
<organism evidence="2 3">
    <name type="scientific">Plutella xylostella</name>
    <name type="common">Diamondback moth</name>
    <name type="synonym">Plutella maculipennis</name>
    <dbReference type="NCBI Taxonomy" id="51655"/>
    <lineage>
        <taxon>Eukaryota</taxon>
        <taxon>Metazoa</taxon>
        <taxon>Ecdysozoa</taxon>
        <taxon>Arthropoda</taxon>
        <taxon>Hexapoda</taxon>
        <taxon>Insecta</taxon>
        <taxon>Pterygota</taxon>
        <taxon>Neoptera</taxon>
        <taxon>Endopterygota</taxon>
        <taxon>Lepidoptera</taxon>
        <taxon>Glossata</taxon>
        <taxon>Ditrysia</taxon>
        <taxon>Yponomeutoidea</taxon>
        <taxon>Plutellidae</taxon>
        <taxon>Plutella</taxon>
    </lineage>
</organism>
<reference evidence="2" key="1">
    <citation type="submission" date="2020-11" db="EMBL/GenBank/DDBJ databases">
        <authorList>
            <person name="Whiteford S."/>
        </authorList>
    </citation>
    <scope>NUCLEOTIDE SEQUENCE</scope>
</reference>
<evidence type="ECO:0000313" key="3">
    <source>
        <dbReference type="Proteomes" id="UP000653454"/>
    </source>
</evidence>
<dbReference type="Proteomes" id="UP000653454">
    <property type="component" value="Unassembled WGS sequence"/>
</dbReference>
<comment type="caution">
    <text evidence="2">The sequence shown here is derived from an EMBL/GenBank/DDBJ whole genome shotgun (WGS) entry which is preliminary data.</text>
</comment>
<evidence type="ECO:0000313" key="2">
    <source>
        <dbReference type="EMBL" id="CAG9127078.1"/>
    </source>
</evidence>
<keyword evidence="1" id="KW-0732">Signal</keyword>
<feature type="chain" id="PRO_5035858014" evidence="1">
    <location>
        <begin position="38"/>
        <end position="92"/>
    </location>
</feature>
<evidence type="ECO:0000256" key="1">
    <source>
        <dbReference type="SAM" id="SignalP"/>
    </source>
</evidence>
<gene>
    <name evidence="2" type="ORF">PLXY2_LOCUS8730</name>
</gene>
<protein>
    <submittedName>
        <fullName evidence="2">(diamondback moth) hypothetical protein</fullName>
    </submittedName>
</protein>